<organism evidence="3 4">
    <name type="scientific">Paragonimus heterotremus</name>
    <dbReference type="NCBI Taxonomy" id="100268"/>
    <lineage>
        <taxon>Eukaryota</taxon>
        <taxon>Metazoa</taxon>
        <taxon>Spiralia</taxon>
        <taxon>Lophotrochozoa</taxon>
        <taxon>Platyhelminthes</taxon>
        <taxon>Trematoda</taxon>
        <taxon>Digenea</taxon>
        <taxon>Plagiorchiida</taxon>
        <taxon>Troglotremata</taxon>
        <taxon>Troglotrematidae</taxon>
        <taxon>Paragonimus</taxon>
    </lineage>
</organism>
<feature type="transmembrane region" description="Helical" evidence="2">
    <location>
        <begin position="381"/>
        <end position="400"/>
    </location>
</feature>
<proteinExistence type="predicted"/>
<keyword evidence="2" id="KW-0472">Membrane</keyword>
<feature type="region of interest" description="Disordered" evidence="1">
    <location>
        <begin position="54"/>
        <end position="197"/>
    </location>
</feature>
<accession>A0A8J4TCE7</accession>
<gene>
    <name evidence="3" type="ORF">PHET_06600</name>
</gene>
<keyword evidence="4" id="KW-1185">Reference proteome</keyword>
<evidence type="ECO:0000313" key="3">
    <source>
        <dbReference type="EMBL" id="KAF5400066.1"/>
    </source>
</evidence>
<keyword evidence="2" id="KW-1133">Transmembrane helix</keyword>
<feature type="transmembrane region" description="Helical" evidence="2">
    <location>
        <begin position="248"/>
        <end position="270"/>
    </location>
</feature>
<name>A0A8J4TCE7_9TREM</name>
<dbReference type="OrthoDB" id="6229592at2759"/>
<reference evidence="3" key="1">
    <citation type="submission" date="2019-05" db="EMBL/GenBank/DDBJ databases">
        <title>Annotation for the trematode Paragonimus heterotremus.</title>
        <authorList>
            <person name="Choi Y.-J."/>
        </authorList>
    </citation>
    <scope>NUCLEOTIDE SEQUENCE</scope>
    <source>
        <strain evidence="3">LC</strain>
    </source>
</reference>
<dbReference type="EMBL" id="LUCH01003492">
    <property type="protein sequence ID" value="KAF5400066.1"/>
    <property type="molecule type" value="Genomic_DNA"/>
</dbReference>
<sequence>MLQTRLELYSDNTGQKQTRVIKPCVRVLNTKPVENAPVNPNYSFNFRQSNWNKPIREEGSGVQSATSDQPMSEPSRSTMVEGSMPDPLPVPFEPAQQVSEQRNIEVPRMPPSVQEPGSSRMSHPDDESFVLPQQSSSSAPRMIQQSSSGRSVSQNAFKRLKTMGSVSEGSEKLPSLPPPGDLGQYGYPTTKTNEKKPETRYPGYKTYQVTRCLCCFTTFSTLLLVACGIITILIAIAKMKEGCQMISVMIVLMNVIMLAIVTLEWIRLWLWREPTPLSSKQVIKGKLTAEASMGPSHAGGGLPAIAHTPGPVANTAYPSITSNSSPVGGLLTYGFQQRLYDVPQFVSALCLVVLYGVGGLCICGTMAAAGAKLEKCSQLSLCGIGFGAVLAILLSMRMVMCCMSDACRGLLHRSASAAITEPVPMVAVNQLHQVLPGMGKHWHSGSETHGSSSQPTAWLVNLANASDSRQQLSIIRPMPAQYANDLAR</sequence>
<protein>
    <submittedName>
        <fullName evidence="3">Uncharacterized protein</fullName>
    </submittedName>
</protein>
<comment type="caution">
    <text evidence="3">The sequence shown here is derived from an EMBL/GenBank/DDBJ whole genome shotgun (WGS) entry which is preliminary data.</text>
</comment>
<feature type="transmembrane region" description="Helical" evidence="2">
    <location>
        <begin position="216"/>
        <end position="236"/>
    </location>
</feature>
<feature type="compositionally biased region" description="Polar residues" evidence="1">
    <location>
        <begin position="61"/>
        <end position="80"/>
    </location>
</feature>
<evidence type="ECO:0000256" key="2">
    <source>
        <dbReference type="SAM" id="Phobius"/>
    </source>
</evidence>
<evidence type="ECO:0000313" key="4">
    <source>
        <dbReference type="Proteomes" id="UP000748531"/>
    </source>
</evidence>
<evidence type="ECO:0000256" key="1">
    <source>
        <dbReference type="SAM" id="MobiDB-lite"/>
    </source>
</evidence>
<feature type="transmembrane region" description="Helical" evidence="2">
    <location>
        <begin position="345"/>
        <end position="369"/>
    </location>
</feature>
<keyword evidence="2" id="KW-0812">Transmembrane</keyword>
<dbReference type="AlphaFoldDB" id="A0A8J4TCE7"/>
<feature type="compositionally biased region" description="Polar residues" evidence="1">
    <location>
        <begin position="131"/>
        <end position="156"/>
    </location>
</feature>
<dbReference type="Proteomes" id="UP000748531">
    <property type="component" value="Unassembled WGS sequence"/>
</dbReference>